<evidence type="ECO:0000256" key="1">
    <source>
        <dbReference type="RuleBase" id="RU004508"/>
    </source>
</evidence>
<organism evidence="2">
    <name type="scientific">uncultured marine thaumarchaeote AD1000_82_B05</name>
    <dbReference type="NCBI Taxonomy" id="1455944"/>
    <lineage>
        <taxon>Archaea</taxon>
        <taxon>Nitrososphaerota</taxon>
        <taxon>environmental samples</taxon>
    </lineage>
</organism>
<dbReference type="SUPFAM" id="SSF53383">
    <property type="entry name" value="PLP-dependent transferases"/>
    <property type="match status" value="1"/>
</dbReference>
<protein>
    <submittedName>
        <fullName evidence="2">Glutamine--scyllo-inositol transaminase</fullName>
    </submittedName>
</protein>
<dbReference type="InterPro" id="IPR015421">
    <property type="entry name" value="PyrdxlP-dep_Trfase_major"/>
</dbReference>
<dbReference type="InterPro" id="IPR015424">
    <property type="entry name" value="PyrdxlP-dep_Trfase"/>
</dbReference>
<dbReference type="Gene3D" id="3.90.1150.10">
    <property type="entry name" value="Aspartate Aminotransferase, domain 1"/>
    <property type="match status" value="1"/>
</dbReference>
<dbReference type="CDD" id="cd00616">
    <property type="entry name" value="AHBA_syn"/>
    <property type="match status" value="1"/>
</dbReference>
<name>A0A075G484_9ARCH</name>
<dbReference type="AlphaFoldDB" id="A0A075G484"/>
<dbReference type="PANTHER" id="PTHR30244:SF34">
    <property type="entry name" value="DTDP-4-AMINO-4,6-DIDEOXYGALACTOSE TRANSAMINASE"/>
    <property type="match status" value="1"/>
</dbReference>
<dbReference type="PANTHER" id="PTHR30244">
    <property type="entry name" value="TRANSAMINASE"/>
    <property type="match status" value="1"/>
</dbReference>
<dbReference type="GO" id="GO:0000271">
    <property type="term" value="P:polysaccharide biosynthetic process"/>
    <property type="evidence" value="ECO:0007669"/>
    <property type="project" value="TreeGrafter"/>
</dbReference>
<dbReference type="InterPro" id="IPR000653">
    <property type="entry name" value="DegT/StrS_aminotransferase"/>
</dbReference>
<dbReference type="GO" id="GO:0008483">
    <property type="term" value="F:transaminase activity"/>
    <property type="evidence" value="ECO:0007669"/>
    <property type="project" value="TreeGrafter"/>
</dbReference>
<dbReference type="InterPro" id="IPR015422">
    <property type="entry name" value="PyrdxlP-dep_Trfase_small"/>
</dbReference>
<dbReference type="GO" id="GO:0030170">
    <property type="term" value="F:pyridoxal phosphate binding"/>
    <property type="evidence" value="ECO:0007669"/>
    <property type="project" value="TreeGrafter"/>
</dbReference>
<evidence type="ECO:0000313" key="2">
    <source>
        <dbReference type="EMBL" id="AIE96611.1"/>
    </source>
</evidence>
<dbReference type="Pfam" id="PF01041">
    <property type="entry name" value="DegT_DnrJ_EryC1"/>
    <property type="match status" value="1"/>
</dbReference>
<comment type="similarity">
    <text evidence="1">Belongs to the DegT/DnrJ/EryC1 family.</text>
</comment>
<reference evidence="2" key="1">
    <citation type="journal article" date="2014" name="Genome Biol. Evol.">
        <title>Pangenome evidence for extensive interdomain horizontal transfer affecting lineage core and shell genes in uncultured planktonic thaumarchaeota and euryarchaeota.</title>
        <authorList>
            <person name="Deschamps P."/>
            <person name="Zivanovic Y."/>
            <person name="Moreira D."/>
            <person name="Rodriguez-Valera F."/>
            <person name="Lopez-Garcia P."/>
        </authorList>
    </citation>
    <scope>NUCLEOTIDE SEQUENCE</scope>
</reference>
<proteinExistence type="inferred from homology"/>
<dbReference type="Gene3D" id="3.40.640.10">
    <property type="entry name" value="Type I PLP-dependent aspartate aminotransferase-like (Major domain)"/>
    <property type="match status" value="1"/>
</dbReference>
<accession>A0A075G484</accession>
<dbReference type="PIRSF" id="PIRSF000390">
    <property type="entry name" value="PLP_StrS"/>
    <property type="match status" value="1"/>
</dbReference>
<keyword evidence="1" id="KW-0663">Pyridoxal phosphate</keyword>
<dbReference type="EMBL" id="KF900484">
    <property type="protein sequence ID" value="AIE96611.1"/>
    <property type="molecule type" value="Genomic_DNA"/>
</dbReference>
<sequence length="383" mass="43010">MKKTSQWKIPLFKINVSPSDVSAVTSVIKRGTDWACGPEITQFEKELSNYVGCKYCLTFNSGTSAGHAVLIALGLQNKEVMIPSLTFISTANWPLMTGNKPKFVDIEEETLGLDPIKIEKKISKTTKVIMPVHYAGLPCKINEIRKIATENKIMLIEDAAESIGASIGKKKVGTFGDASIFSFAANKVLTSGEGGAVLTNSKKLFEKLKLIRSHGRLISENYFSSIEKPNYVTLGYNWRMSSITAALALSQLKRLDHLIKKRQENSKYLASKLQKYSQIQFHSVPKGYVHVYQLFTIILPNQKIRDNLIKFLAAKGIMSKVFFAAIHETKFYKNLGYTYDDLTTTEKICQRVLSLPMYPDLTKTEMDFISDSVGEFFNSHKNQ</sequence>